<dbReference type="PIRSF" id="PIRSF004930">
    <property type="entry name" value="Tln_factor_SUA5"/>
    <property type="match status" value="1"/>
</dbReference>
<dbReference type="InterPro" id="IPR006070">
    <property type="entry name" value="Sua5-like_dom"/>
</dbReference>
<gene>
    <name evidence="16" type="ordered locus">Cmaq_0281</name>
</gene>
<keyword evidence="8 13" id="KW-0548">Nucleotidyltransferase</keyword>
<feature type="binding site" evidence="14">
    <location>
        <position position="201"/>
    </location>
    <ligand>
        <name>ATP</name>
        <dbReference type="ChEBI" id="CHEBI:30616"/>
    </ligand>
</feature>
<evidence type="ECO:0000313" key="17">
    <source>
        <dbReference type="Proteomes" id="UP000001137"/>
    </source>
</evidence>
<feature type="binding site" evidence="14">
    <location>
        <position position="74"/>
    </location>
    <ligand>
        <name>L-threonine</name>
        <dbReference type="ChEBI" id="CHEBI:57926"/>
    </ligand>
</feature>
<evidence type="ECO:0000256" key="7">
    <source>
        <dbReference type="ARBA" id="ARBA00022694"/>
    </source>
</evidence>
<dbReference type="EC" id="2.7.7.87" evidence="3 13"/>
<dbReference type="Proteomes" id="UP000001137">
    <property type="component" value="Chromosome"/>
</dbReference>
<dbReference type="PANTHER" id="PTHR17490">
    <property type="entry name" value="SUA5"/>
    <property type="match status" value="1"/>
</dbReference>
<feature type="binding site" evidence="14">
    <location>
        <position position="149"/>
    </location>
    <ligand>
        <name>ATP</name>
        <dbReference type="ChEBI" id="CHEBI:30616"/>
    </ligand>
</feature>
<comment type="subcellular location">
    <subcellularLocation>
        <location evidence="1 13">Cytoplasm</location>
    </subcellularLocation>
</comment>
<evidence type="ECO:0000256" key="10">
    <source>
        <dbReference type="ARBA" id="ARBA00022840"/>
    </source>
</evidence>
<dbReference type="SUPFAM" id="SSF55821">
    <property type="entry name" value="YrdC/RibB"/>
    <property type="match status" value="1"/>
</dbReference>
<evidence type="ECO:0000256" key="5">
    <source>
        <dbReference type="ARBA" id="ARBA00022490"/>
    </source>
</evidence>
<dbReference type="GO" id="GO:0061710">
    <property type="term" value="F:L-threonylcarbamoyladenylate synthase"/>
    <property type="evidence" value="ECO:0007669"/>
    <property type="project" value="UniProtKB-EC"/>
</dbReference>
<feature type="binding site" evidence="14">
    <location>
        <position position="65"/>
    </location>
    <ligand>
        <name>ATP</name>
        <dbReference type="ChEBI" id="CHEBI:30616"/>
    </ligand>
</feature>
<reference evidence="16 17" key="1">
    <citation type="submission" date="2007-10" db="EMBL/GenBank/DDBJ databases">
        <title>Complete sequence of Caldivirga maquilingensis IC-167.</title>
        <authorList>
            <consortium name="US DOE Joint Genome Institute"/>
            <person name="Copeland A."/>
            <person name="Lucas S."/>
            <person name="Lapidus A."/>
            <person name="Barry K."/>
            <person name="Glavina del Rio T."/>
            <person name="Dalin E."/>
            <person name="Tice H."/>
            <person name="Pitluck S."/>
            <person name="Saunders E."/>
            <person name="Brettin T."/>
            <person name="Bruce D."/>
            <person name="Detter J.C."/>
            <person name="Han C."/>
            <person name="Schmutz J."/>
            <person name="Larimer F."/>
            <person name="Land M."/>
            <person name="Hauser L."/>
            <person name="Kyrpides N."/>
            <person name="Ivanova N."/>
            <person name="Biddle J.F."/>
            <person name="Zhang Z."/>
            <person name="Fitz-Gibbon S.T."/>
            <person name="Lowe T.M."/>
            <person name="Saltikov C."/>
            <person name="House C.H."/>
            <person name="Richardson P."/>
        </authorList>
    </citation>
    <scope>NUCLEOTIDE SEQUENCE [LARGE SCALE GENOMIC DNA]</scope>
    <source>
        <strain evidence="17">ATCC 700844 / DSM 13496 / JCM 10307 / IC-167</strain>
    </source>
</reference>
<accession>A8MAU3</accession>
<comment type="similarity">
    <text evidence="2 13">Belongs to the SUA5 family.</text>
</comment>
<dbReference type="InterPro" id="IPR017945">
    <property type="entry name" value="DHBP_synth_RibB-like_a/b_dom"/>
</dbReference>
<feature type="binding site" evidence="14">
    <location>
        <position position="242"/>
    </location>
    <ligand>
        <name>ATP</name>
        <dbReference type="ChEBI" id="CHEBI:30616"/>
    </ligand>
</feature>
<sequence>MLMYCIMTRLIKVDAVNPDMALIRIAADVILKGGLVAFPTETVYGLGASTYNDDAIRRIYAVKNRPMDNPSIVHISSFNQLYEVAEDIPSELEERLKVAWPGPLTVILRKSSRISEVASCGLSTVAVRMPAHPVALALIRESTPISAPSANISGKPSPTRAEHVIKDLWGKIDLIIDGGETFFGVESTIIDYTKKPPVLYRPGPFTVEELRRIFGEIKVPEQALGLGQFKEALAPGMKYRHYAPDKPLIVTECSSLDGLVKLTLDLASDEVKRGKRVVVLCSSETCSTYVKAGFKVIEAGSRGNLYTVAKNLFHSLRLIDSMDVDLAVAEGYPEVGIGLAIMNRLRKASGYSMVKCTT</sequence>
<dbReference type="FunFam" id="3.90.870.10:FF:000009">
    <property type="entry name" value="Threonylcarbamoyl-AMP synthase, putative"/>
    <property type="match status" value="1"/>
</dbReference>
<proteinExistence type="inferred from homology"/>
<evidence type="ECO:0000256" key="9">
    <source>
        <dbReference type="ARBA" id="ARBA00022741"/>
    </source>
</evidence>
<dbReference type="GO" id="GO:0005737">
    <property type="term" value="C:cytoplasm"/>
    <property type="evidence" value="ECO:0007669"/>
    <property type="project" value="UniProtKB-SubCell"/>
</dbReference>
<dbReference type="InterPro" id="IPR050156">
    <property type="entry name" value="TC-AMP_synthase_SUA5"/>
</dbReference>
<dbReference type="STRING" id="397948.Cmaq_0281"/>
<feature type="binding site" evidence="14">
    <location>
        <position position="69"/>
    </location>
    <ligand>
        <name>ATP</name>
        <dbReference type="ChEBI" id="CHEBI:30616"/>
    </ligand>
</feature>
<dbReference type="Gene3D" id="3.40.50.11030">
    <property type="entry name" value="Threonylcarbamoyl-AMP synthase, C-terminal domain"/>
    <property type="match status" value="1"/>
</dbReference>
<evidence type="ECO:0000256" key="11">
    <source>
        <dbReference type="ARBA" id="ARBA00029774"/>
    </source>
</evidence>
<dbReference type="Pfam" id="PF01300">
    <property type="entry name" value="Sua5_yciO_yrdC"/>
    <property type="match status" value="1"/>
</dbReference>
<keyword evidence="9 13" id="KW-0547">Nucleotide-binding</keyword>
<comment type="catalytic activity">
    <reaction evidence="12 13">
        <text>L-threonine + hydrogencarbonate + ATP = L-threonylcarbamoyladenylate + diphosphate + H2O</text>
        <dbReference type="Rhea" id="RHEA:36407"/>
        <dbReference type="ChEBI" id="CHEBI:15377"/>
        <dbReference type="ChEBI" id="CHEBI:17544"/>
        <dbReference type="ChEBI" id="CHEBI:30616"/>
        <dbReference type="ChEBI" id="CHEBI:33019"/>
        <dbReference type="ChEBI" id="CHEBI:57926"/>
        <dbReference type="ChEBI" id="CHEBI:73682"/>
        <dbReference type="EC" id="2.7.7.87"/>
    </reaction>
</comment>
<dbReference type="GO" id="GO:0005524">
    <property type="term" value="F:ATP binding"/>
    <property type="evidence" value="ECO:0007669"/>
    <property type="project" value="UniProtKB-UniRule"/>
</dbReference>
<evidence type="ECO:0000256" key="8">
    <source>
        <dbReference type="ARBA" id="ARBA00022695"/>
    </source>
</evidence>
<feature type="binding site" evidence="14">
    <location>
        <position position="187"/>
    </location>
    <ligand>
        <name>L-threonine</name>
        <dbReference type="ChEBI" id="CHEBI:57926"/>
    </ligand>
</feature>
<keyword evidence="17" id="KW-1185">Reference proteome</keyword>
<evidence type="ECO:0000259" key="15">
    <source>
        <dbReference type="PROSITE" id="PS51163"/>
    </source>
</evidence>
<evidence type="ECO:0000256" key="1">
    <source>
        <dbReference type="ARBA" id="ARBA00004496"/>
    </source>
</evidence>
<dbReference type="InterPro" id="IPR010923">
    <property type="entry name" value="T(6)A37_SUA5"/>
</dbReference>
<feature type="binding site" evidence="14">
    <location>
        <position position="124"/>
    </location>
    <ligand>
        <name>ATP</name>
        <dbReference type="ChEBI" id="CHEBI:30616"/>
    </ligand>
</feature>
<dbReference type="Pfam" id="PF03481">
    <property type="entry name" value="Sua5_C"/>
    <property type="match status" value="1"/>
</dbReference>
<evidence type="ECO:0000256" key="14">
    <source>
        <dbReference type="PIRSR" id="PIRSR004930-1"/>
    </source>
</evidence>
<feature type="domain" description="YrdC-like" evidence="15">
    <location>
        <begin position="20"/>
        <end position="205"/>
    </location>
</feature>
<evidence type="ECO:0000256" key="2">
    <source>
        <dbReference type="ARBA" id="ARBA00007663"/>
    </source>
</evidence>
<dbReference type="NCBIfam" id="TIGR00057">
    <property type="entry name" value="L-threonylcarbamoyladenylate synthase"/>
    <property type="match status" value="1"/>
</dbReference>
<dbReference type="GO" id="GO:0008033">
    <property type="term" value="P:tRNA processing"/>
    <property type="evidence" value="ECO:0007669"/>
    <property type="project" value="UniProtKB-KW"/>
</dbReference>
<dbReference type="EMBL" id="CP000852">
    <property type="protein sequence ID" value="ABW01129.1"/>
    <property type="molecule type" value="Genomic_DNA"/>
</dbReference>
<dbReference type="PANTHER" id="PTHR17490:SF16">
    <property type="entry name" value="THREONYLCARBAMOYL-AMP SYNTHASE"/>
    <property type="match status" value="1"/>
</dbReference>
<keyword evidence="7 13" id="KW-0819">tRNA processing</keyword>
<evidence type="ECO:0000313" key="16">
    <source>
        <dbReference type="EMBL" id="ABW01129.1"/>
    </source>
</evidence>
<dbReference type="InterPro" id="IPR038385">
    <property type="entry name" value="Sua5/YwlC_C"/>
</dbReference>
<comment type="function">
    <text evidence="13">Required for the formation of a threonylcarbamoyl group on adenosine at position 37 (t(6)A37) in tRNAs that read codons beginning with adenine.</text>
</comment>
<feature type="binding site" evidence="14">
    <location>
        <position position="128"/>
    </location>
    <ligand>
        <name>L-threonine</name>
        <dbReference type="ChEBI" id="CHEBI:57926"/>
    </ligand>
</feature>
<evidence type="ECO:0000256" key="6">
    <source>
        <dbReference type="ARBA" id="ARBA00022679"/>
    </source>
</evidence>
<dbReference type="PROSITE" id="PS51163">
    <property type="entry name" value="YRDC"/>
    <property type="match status" value="1"/>
</dbReference>
<dbReference type="GO" id="GO:0003725">
    <property type="term" value="F:double-stranded RNA binding"/>
    <property type="evidence" value="ECO:0007669"/>
    <property type="project" value="UniProtKB-UniRule"/>
</dbReference>
<protein>
    <recommendedName>
        <fullName evidence="4 13">Threonylcarbamoyl-AMP synthase</fullName>
        <shortName evidence="13">TC-AMP synthase</shortName>
        <ecNumber evidence="3 13">2.7.7.87</ecNumber>
    </recommendedName>
    <alternativeName>
        <fullName evidence="11 13">L-threonylcarbamoyladenylate synthase</fullName>
    </alternativeName>
</protein>
<feature type="binding site" evidence="14">
    <location>
        <position position="42"/>
    </location>
    <ligand>
        <name>L-threonine</name>
        <dbReference type="ChEBI" id="CHEBI:57926"/>
    </ligand>
</feature>
<dbReference type="KEGG" id="cma:Cmaq_0281"/>
<feature type="binding site" evidence="14">
    <location>
        <position position="147"/>
    </location>
    <ligand>
        <name>L-threonine</name>
        <dbReference type="ChEBI" id="CHEBI:57926"/>
    </ligand>
</feature>
<evidence type="ECO:0000256" key="12">
    <source>
        <dbReference type="ARBA" id="ARBA00048366"/>
    </source>
</evidence>
<evidence type="ECO:0000256" key="3">
    <source>
        <dbReference type="ARBA" id="ARBA00012584"/>
    </source>
</evidence>
<dbReference type="HOGENOM" id="CLU_031397_0_0_2"/>
<keyword evidence="10 13" id="KW-0067">ATP-binding</keyword>
<evidence type="ECO:0000256" key="4">
    <source>
        <dbReference type="ARBA" id="ARBA00015492"/>
    </source>
</evidence>
<dbReference type="Gene3D" id="3.90.870.10">
    <property type="entry name" value="DHBP synthase"/>
    <property type="match status" value="1"/>
</dbReference>
<keyword evidence="6 13" id="KW-0808">Transferase</keyword>
<dbReference type="GO" id="GO:0000049">
    <property type="term" value="F:tRNA binding"/>
    <property type="evidence" value="ECO:0007669"/>
    <property type="project" value="TreeGrafter"/>
</dbReference>
<evidence type="ECO:0000256" key="13">
    <source>
        <dbReference type="PIRNR" id="PIRNR004930"/>
    </source>
</evidence>
<organism evidence="16 17">
    <name type="scientific">Caldivirga maquilingensis (strain ATCC 700844 / DSM 13496 / JCM 10307 / IC-167)</name>
    <dbReference type="NCBI Taxonomy" id="397948"/>
    <lineage>
        <taxon>Archaea</taxon>
        <taxon>Thermoproteota</taxon>
        <taxon>Thermoprotei</taxon>
        <taxon>Thermoproteales</taxon>
        <taxon>Thermoproteaceae</taxon>
        <taxon>Caldivirga</taxon>
    </lineage>
</organism>
<dbReference type="eggNOG" id="arCOG01952">
    <property type="taxonomic scope" value="Archaea"/>
</dbReference>
<feature type="binding site" evidence="14">
    <location>
        <position position="157"/>
    </location>
    <ligand>
        <name>ATP</name>
        <dbReference type="ChEBI" id="CHEBI:30616"/>
    </ligand>
</feature>
<keyword evidence="5 13" id="KW-0963">Cytoplasm</keyword>
<dbReference type="AlphaFoldDB" id="A8MAU3"/>
<dbReference type="GO" id="GO:0006450">
    <property type="term" value="P:regulation of translational fidelity"/>
    <property type="evidence" value="ECO:0007669"/>
    <property type="project" value="TreeGrafter"/>
</dbReference>
<name>A8MAU3_CALMQ</name>
<dbReference type="InterPro" id="IPR005145">
    <property type="entry name" value="Sua5_C"/>
</dbReference>